<evidence type="ECO:0000256" key="15">
    <source>
        <dbReference type="ARBA" id="ARBA00044451"/>
    </source>
</evidence>
<dbReference type="InterPro" id="IPR012000">
    <property type="entry name" value="Thiamin_PyroP_enz_cen_dom"/>
</dbReference>
<evidence type="ECO:0000256" key="10">
    <source>
        <dbReference type="ARBA" id="ARBA00022842"/>
    </source>
</evidence>
<dbReference type="PANTHER" id="PTHR43710:SF2">
    <property type="entry name" value="2-HYDROXYACYL-COA LYASE 1"/>
    <property type="match status" value="1"/>
</dbReference>
<comment type="cofactor">
    <cofactor evidence="1">
        <name>Mg(2+)</name>
        <dbReference type="ChEBI" id="CHEBI:18420"/>
    </cofactor>
</comment>
<dbReference type="Pfam" id="PF02775">
    <property type="entry name" value="TPP_enzyme_C"/>
    <property type="match status" value="1"/>
</dbReference>
<evidence type="ECO:0000256" key="4">
    <source>
        <dbReference type="ARBA" id="ARBA00004872"/>
    </source>
</evidence>
<dbReference type="InterPro" id="IPR029035">
    <property type="entry name" value="DHS-like_NAD/FAD-binding_dom"/>
</dbReference>
<accession>A0A7L1MTQ4</accession>
<dbReference type="CDD" id="cd02004">
    <property type="entry name" value="TPP_BZL_OCoD_HPCL"/>
    <property type="match status" value="1"/>
</dbReference>
<evidence type="ECO:0000256" key="6">
    <source>
        <dbReference type="ARBA" id="ARBA00011881"/>
    </source>
</evidence>
<keyword evidence="10" id="KW-0460">Magnesium</keyword>
<dbReference type="OrthoDB" id="10006023at2759"/>
<keyword evidence="29" id="KW-1185">Reference proteome</keyword>
<evidence type="ECO:0000256" key="12">
    <source>
        <dbReference type="ARBA" id="ARBA00023098"/>
    </source>
</evidence>
<comment type="catalytic activity">
    <reaction evidence="20">
        <text>2-hydroxyphytanoyl-CoA = 2,6,10,14-tetramethylpentadecanal + formyl-CoA</text>
        <dbReference type="Rhea" id="RHEA:25355"/>
        <dbReference type="ChEBI" id="CHEBI:49189"/>
        <dbReference type="ChEBI" id="CHEBI:57334"/>
        <dbReference type="ChEBI" id="CHEBI:57376"/>
    </reaction>
    <physiologicalReaction direction="left-to-right" evidence="20">
        <dbReference type="Rhea" id="RHEA:25356"/>
    </physiologicalReaction>
</comment>
<dbReference type="GO" id="GO:0001561">
    <property type="term" value="P:fatty acid alpha-oxidation"/>
    <property type="evidence" value="ECO:0007669"/>
    <property type="project" value="UniProtKB-ARBA"/>
</dbReference>
<feature type="domain" description="Thiamine pyrophosphate enzyme N-terminal TPP-binding" evidence="27">
    <location>
        <begin position="4"/>
        <end position="117"/>
    </location>
</feature>
<keyword evidence="13" id="KW-0576">Peroxisome</keyword>
<dbReference type="GO" id="GO:0030976">
    <property type="term" value="F:thiamine pyrophosphate binding"/>
    <property type="evidence" value="ECO:0007669"/>
    <property type="project" value="InterPro"/>
</dbReference>
<evidence type="ECO:0000256" key="13">
    <source>
        <dbReference type="ARBA" id="ARBA00023140"/>
    </source>
</evidence>
<gene>
    <name evidence="28" type="primary">Hacl1</name>
    <name evidence="28" type="ORF">RHICYA_R00575</name>
</gene>
<organism evidence="28 29">
    <name type="scientific">Rhinopomastus cyanomelas</name>
    <name type="common">Common scimitarbill</name>
    <dbReference type="NCBI Taxonomy" id="113115"/>
    <lineage>
        <taxon>Eukaryota</taxon>
        <taxon>Metazoa</taxon>
        <taxon>Chordata</taxon>
        <taxon>Craniata</taxon>
        <taxon>Vertebrata</taxon>
        <taxon>Euteleostomi</taxon>
        <taxon>Archelosauria</taxon>
        <taxon>Archosauria</taxon>
        <taxon>Dinosauria</taxon>
        <taxon>Saurischia</taxon>
        <taxon>Theropoda</taxon>
        <taxon>Coelurosauria</taxon>
        <taxon>Aves</taxon>
        <taxon>Neognathae</taxon>
        <taxon>Neoaves</taxon>
        <taxon>Telluraves</taxon>
        <taxon>Coraciimorphae</taxon>
        <taxon>Bucerotiformes</taxon>
        <taxon>Rhinopomastidae</taxon>
        <taxon>Rhinopomastus</taxon>
    </lineage>
</organism>
<evidence type="ECO:0000256" key="8">
    <source>
        <dbReference type="ARBA" id="ARBA00022723"/>
    </source>
</evidence>
<evidence type="ECO:0000259" key="27">
    <source>
        <dbReference type="Pfam" id="PF02776"/>
    </source>
</evidence>
<dbReference type="EC" id="4.1.2.63" evidence="17"/>
<evidence type="ECO:0000313" key="28">
    <source>
        <dbReference type="EMBL" id="NXN90938.1"/>
    </source>
</evidence>
<evidence type="ECO:0000256" key="18">
    <source>
        <dbReference type="ARBA" id="ARBA00048738"/>
    </source>
</evidence>
<feature type="domain" description="Thiamine pyrophosphate enzyme central" evidence="25">
    <location>
        <begin position="192"/>
        <end position="321"/>
    </location>
</feature>
<dbReference type="InterPro" id="IPR011766">
    <property type="entry name" value="TPP_enzyme_TPP-bd"/>
</dbReference>
<feature type="domain" description="Thiamine pyrophosphate enzyme TPP-binding" evidence="26">
    <location>
        <begin position="389"/>
        <end position="546"/>
    </location>
</feature>
<proteinExistence type="inferred from homology"/>
<evidence type="ECO:0000256" key="9">
    <source>
        <dbReference type="ARBA" id="ARBA00022832"/>
    </source>
</evidence>
<dbReference type="AlphaFoldDB" id="A0A7L1MTQ4"/>
<evidence type="ECO:0000256" key="1">
    <source>
        <dbReference type="ARBA" id="ARBA00001946"/>
    </source>
</evidence>
<reference evidence="28 29" key="1">
    <citation type="submission" date="2019-09" db="EMBL/GenBank/DDBJ databases">
        <title>Bird 10,000 Genomes (B10K) Project - Family phase.</title>
        <authorList>
            <person name="Zhang G."/>
        </authorList>
    </citation>
    <scope>NUCLEOTIDE SEQUENCE [LARGE SCALE GENOMIC DNA]</scope>
    <source>
        <strain evidence="28">B10K-DU-002-35</strain>
        <tissue evidence="28">Muscle</tissue>
    </source>
</reference>
<comment type="subunit">
    <text evidence="6">Homotetramer.</text>
</comment>
<comment type="similarity">
    <text evidence="5 24">Belongs to the TPP enzyme family.</text>
</comment>
<evidence type="ECO:0000256" key="22">
    <source>
        <dbReference type="ARBA" id="ARBA00075677"/>
    </source>
</evidence>
<evidence type="ECO:0000256" key="3">
    <source>
        <dbReference type="ARBA" id="ARBA00004275"/>
    </source>
</evidence>
<evidence type="ECO:0000256" key="17">
    <source>
        <dbReference type="ARBA" id="ARBA00044518"/>
    </source>
</evidence>
<comment type="catalytic activity">
    <reaction evidence="15">
        <text>a 2-hydroxy-3-methyl fatty acyl-CoA = a 2-methyl-branched fatty aldehyde + formyl-CoA</text>
        <dbReference type="Rhea" id="RHEA:25375"/>
        <dbReference type="ChEBI" id="CHEBI:49188"/>
        <dbReference type="ChEBI" id="CHEBI:57376"/>
        <dbReference type="ChEBI" id="CHEBI:58783"/>
        <dbReference type="EC" id="4.1.2.63"/>
    </reaction>
    <physiologicalReaction direction="left-to-right" evidence="15">
        <dbReference type="Rhea" id="RHEA:25376"/>
    </physiologicalReaction>
</comment>
<evidence type="ECO:0000256" key="24">
    <source>
        <dbReference type="RuleBase" id="RU362132"/>
    </source>
</evidence>
<dbReference type="GO" id="GO:0106359">
    <property type="term" value="F:2-hydroxyacyl-CoA lyase activity"/>
    <property type="evidence" value="ECO:0007669"/>
    <property type="project" value="UniProtKB-EC"/>
</dbReference>
<name>A0A7L1MTQ4_RHICY</name>
<feature type="non-terminal residue" evidence="28">
    <location>
        <position position="1"/>
    </location>
</feature>
<dbReference type="Gene3D" id="3.40.50.1220">
    <property type="entry name" value="TPP-binding domain"/>
    <property type="match status" value="1"/>
</dbReference>
<comment type="catalytic activity">
    <reaction evidence="19">
        <text>2-hydroxy-3-methylhexadecanoyl-CoA = 2-methylpentadecanal + formyl-CoA</text>
        <dbReference type="Rhea" id="RHEA:25379"/>
        <dbReference type="ChEBI" id="CHEBI:49190"/>
        <dbReference type="ChEBI" id="CHEBI:57376"/>
        <dbReference type="ChEBI" id="CHEBI:58784"/>
    </reaction>
    <physiologicalReaction direction="left-to-right" evidence="19">
        <dbReference type="Rhea" id="RHEA:25380"/>
    </physiologicalReaction>
</comment>
<dbReference type="Pfam" id="PF02776">
    <property type="entry name" value="TPP_enzyme_N"/>
    <property type="match status" value="1"/>
</dbReference>
<evidence type="ECO:0000259" key="26">
    <source>
        <dbReference type="Pfam" id="PF02775"/>
    </source>
</evidence>
<dbReference type="GO" id="GO:0005777">
    <property type="term" value="C:peroxisome"/>
    <property type="evidence" value="ECO:0007669"/>
    <property type="project" value="UniProtKB-SubCell"/>
</dbReference>
<evidence type="ECO:0000256" key="19">
    <source>
        <dbReference type="ARBA" id="ARBA00050321"/>
    </source>
</evidence>
<keyword evidence="11 24" id="KW-0786">Thiamine pyrophosphate</keyword>
<dbReference type="SUPFAM" id="SSF52467">
    <property type="entry name" value="DHS-like NAD/FAD-binding domain"/>
    <property type="match status" value="1"/>
</dbReference>
<evidence type="ECO:0000256" key="11">
    <source>
        <dbReference type="ARBA" id="ARBA00023052"/>
    </source>
</evidence>
<evidence type="ECO:0000256" key="21">
    <source>
        <dbReference type="ARBA" id="ARBA00069582"/>
    </source>
</evidence>
<comment type="cofactor">
    <cofactor evidence="2">
        <name>thiamine diphosphate</name>
        <dbReference type="ChEBI" id="CHEBI:58937"/>
    </cofactor>
</comment>
<dbReference type="EMBL" id="VXBP01000084">
    <property type="protein sequence ID" value="NXN90938.1"/>
    <property type="molecule type" value="Genomic_DNA"/>
</dbReference>
<comment type="catalytic activity">
    <reaction evidence="16">
        <text>an (R)-2-hydroxy-long-chain-fatty acyl-CoA = a long-chain fatty aldehyde + formyl-CoA</text>
        <dbReference type="Rhea" id="RHEA:67444"/>
        <dbReference type="ChEBI" id="CHEBI:17176"/>
        <dbReference type="ChEBI" id="CHEBI:57376"/>
        <dbReference type="ChEBI" id="CHEBI:170012"/>
        <dbReference type="EC" id="4.1.2.63"/>
    </reaction>
    <physiologicalReaction direction="left-to-right" evidence="16">
        <dbReference type="Rhea" id="RHEA:67445"/>
    </physiologicalReaction>
</comment>
<dbReference type="InterPro" id="IPR045025">
    <property type="entry name" value="HACL1-like"/>
</dbReference>
<dbReference type="InterPro" id="IPR029061">
    <property type="entry name" value="THDP-binding"/>
</dbReference>
<feature type="non-terminal residue" evidence="28">
    <location>
        <position position="567"/>
    </location>
</feature>
<dbReference type="PANTHER" id="PTHR43710">
    <property type="entry name" value="2-HYDROXYACYL-COA LYASE"/>
    <property type="match status" value="1"/>
</dbReference>
<keyword evidence="9" id="KW-0276">Fatty acid metabolism</keyword>
<dbReference type="GO" id="GO:0000287">
    <property type="term" value="F:magnesium ion binding"/>
    <property type="evidence" value="ECO:0007669"/>
    <property type="project" value="InterPro"/>
</dbReference>
<dbReference type="Gene3D" id="3.40.50.970">
    <property type="match status" value="2"/>
</dbReference>
<comment type="subcellular location">
    <subcellularLocation>
        <location evidence="3">Peroxisome</location>
    </subcellularLocation>
</comment>
<dbReference type="FunFam" id="3.40.50.1220:FF:000006">
    <property type="entry name" value="2-hydroxyacyl-CoA lyase 1"/>
    <property type="match status" value="1"/>
</dbReference>
<comment type="caution">
    <text evidence="28">The sequence shown here is derived from an EMBL/GenBank/DDBJ whole genome shotgun (WGS) entry which is preliminary data.</text>
</comment>
<evidence type="ECO:0000313" key="29">
    <source>
        <dbReference type="Proteomes" id="UP000565785"/>
    </source>
</evidence>
<keyword evidence="14 28" id="KW-0456">Lyase</keyword>
<keyword evidence="7" id="KW-0597">Phosphoprotein</keyword>
<protein>
    <recommendedName>
        <fullName evidence="21">2-hydroxyacyl-CoA lyase 1</fullName>
        <ecNumber evidence="17">4.1.2.63</ecNumber>
    </recommendedName>
    <alternativeName>
        <fullName evidence="22">2-hydroxyphytanoyl-CoA lyase</fullName>
    </alternativeName>
    <alternativeName>
        <fullName evidence="23">Phytanoyl-CoA 2-hydroxylase 2</fullName>
    </alternativeName>
</protein>
<evidence type="ECO:0000256" key="20">
    <source>
        <dbReference type="ARBA" id="ARBA00051426"/>
    </source>
</evidence>
<keyword evidence="12" id="KW-0443">Lipid metabolism</keyword>
<comment type="catalytic activity">
    <reaction evidence="18">
        <text>2-hydroxyoctadecanoyl-CoA = heptadecanal + formyl-CoA</text>
        <dbReference type="Rhea" id="RHEA:55196"/>
        <dbReference type="ChEBI" id="CHEBI:57376"/>
        <dbReference type="ChEBI" id="CHEBI:74116"/>
        <dbReference type="ChEBI" id="CHEBI:138631"/>
    </reaction>
    <physiologicalReaction direction="left-to-right" evidence="18">
        <dbReference type="Rhea" id="RHEA:55197"/>
    </physiologicalReaction>
</comment>
<dbReference type="SUPFAM" id="SSF52518">
    <property type="entry name" value="Thiamin diphosphate-binding fold (THDP-binding)"/>
    <property type="match status" value="2"/>
</dbReference>
<keyword evidence="8" id="KW-0479">Metal-binding</keyword>
<comment type="pathway">
    <text evidence="4">Lipid metabolism; fatty acid metabolism.</text>
</comment>
<dbReference type="FunFam" id="3.40.50.970:FF:000027">
    <property type="entry name" value="2-hydroxyacyl-CoA lyase 1"/>
    <property type="match status" value="1"/>
</dbReference>
<dbReference type="InterPro" id="IPR012001">
    <property type="entry name" value="Thiamin_PyroP_enz_TPP-bd_dom"/>
</dbReference>
<dbReference type="CDD" id="cd07035">
    <property type="entry name" value="TPP_PYR_POX_like"/>
    <property type="match status" value="1"/>
</dbReference>
<sequence length="567" mass="61751">EAVSGAQLIAEALKAQNIEYMFGIVGIPVIEIATAAQAVGIKYVGMRNEQAACYAASAVGYLTGRPGVCLVVSGPGFLHALGGMANATINCWPLVVIGGSSDRNQETMGAFQEFPQVEAGRLYNKMSVRPSSLEAIPAVIEKAVRTSIYGRPGSCYIDIPGDFVNLQVNKSSVKYVECCLPPPIGVAEHSAVSEAASVIARSKQPLLIIGKGAAYSHAETNIRKLVDLCGLPFLPTPMAKGVVPDNHPNCVAAARSTALQHADAIILLGARLNWILHFGLPPRFRQGVKVIQIDICAEELGNNVKPAAVLLGDINAVTKQLLEELIQRRFQYSSNSEWWKTLREKIMNNERRSKELALQKSLPMNYYTVFHHIRELIPKDCILVSEGANTMDIGRTMLPNHYPRQRLDAGTFGTMGVGLGFAIAAAMVAKDRTPEKRVVCIEGDSAFGFSGMEVETMCRYKLPILIIVVNNNGIYTGLGADAWKEMLKFGDPVTCVPPVSLLPNSHYEQMMPAFGGKGYFVQTPEELQSALKATLADKHTPSLINVMIDPQSERKKQEFPWLTRSNL</sequence>
<evidence type="ECO:0000256" key="5">
    <source>
        <dbReference type="ARBA" id="ARBA00007812"/>
    </source>
</evidence>
<evidence type="ECO:0000256" key="14">
    <source>
        <dbReference type="ARBA" id="ARBA00023239"/>
    </source>
</evidence>
<evidence type="ECO:0000256" key="16">
    <source>
        <dbReference type="ARBA" id="ARBA00044454"/>
    </source>
</evidence>
<dbReference type="Pfam" id="PF00205">
    <property type="entry name" value="TPP_enzyme_M"/>
    <property type="match status" value="1"/>
</dbReference>
<evidence type="ECO:0000259" key="25">
    <source>
        <dbReference type="Pfam" id="PF00205"/>
    </source>
</evidence>
<dbReference type="Proteomes" id="UP000565785">
    <property type="component" value="Unassembled WGS sequence"/>
</dbReference>
<dbReference type="NCBIfam" id="NF006721">
    <property type="entry name" value="PRK09259.1"/>
    <property type="match status" value="1"/>
</dbReference>
<evidence type="ECO:0000256" key="7">
    <source>
        <dbReference type="ARBA" id="ARBA00022553"/>
    </source>
</evidence>
<evidence type="ECO:0000256" key="2">
    <source>
        <dbReference type="ARBA" id="ARBA00001964"/>
    </source>
</evidence>
<dbReference type="FunFam" id="3.40.50.970:FF:000038">
    <property type="entry name" value="2-hydroxyacyl-CoA lyase 1 isoform X1"/>
    <property type="match status" value="1"/>
</dbReference>
<evidence type="ECO:0000256" key="23">
    <source>
        <dbReference type="ARBA" id="ARBA00081652"/>
    </source>
</evidence>